<dbReference type="RefSeq" id="WP_153533120.1">
    <property type="nucleotide sequence ID" value="NZ_WEGH01000002.1"/>
</dbReference>
<keyword evidence="3" id="KW-1185">Reference proteome</keyword>
<feature type="transmembrane region" description="Helical" evidence="1">
    <location>
        <begin position="42"/>
        <end position="62"/>
    </location>
</feature>
<feature type="transmembrane region" description="Helical" evidence="1">
    <location>
        <begin position="19"/>
        <end position="36"/>
    </location>
</feature>
<dbReference type="AlphaFoldDB" id="A0A7K0BWC9"/>
<protein>
    <submittedName>
        <fullName evidence="2">Uncharacterized protein</fullName>
    </submittedName>
</protein>
<organism evidence="2 3">
    <name type="scientific">Actinomadura macrotermitis</name>
    <dbReference type="NCBI Taxonomy" id="2585200"/>
    <lineage>
        <taxon>Bacteria</taxon>
        <taxon>Bacillati</taxon>
        <taxon>Actinomycetota</taxon>
        <taxon>Actinomycetes</taxon>
        <taxon>Streptosporangiales</taxon>
        <taxon>Thermomonosporaceae</taxon>
        <taxon>Actinomadura</taxon>
    </lineage>
</organism>
<reference evidence="2 3" key="1">
    <citation type="submission" date="2019-10" db="EMBL/GenBank/DDBJ databases">
        <title>Actinomadura rubteroloni sp. nov. and Actinomadura macrotermitis sp. nov., isolated from the gut of fungus growing-termite Macrotermes natalensis.</title>
        <authorList>
            <person name="Benndorf R."/>
            <person name="Martin K."/>
            <person name="Kuefner M."/>
            <person name="De Beer W."/>
            <person name="Kaster A.-K."/>
            <person name="Vollmers J."/>
            <person name="Poulsen M."/>
            <person name="Beemelmanns C."/>
        </authorList>
    </citation>
    <scope>NUCLEOTIDE SEQUENCE [LARGE SCALE GENOMIC DNA]</scope>
    <source>
        <strain evidence="2 3">RB68</strain>
    </source>
</reference>
<keyword evidence="1" id="KW-1133">Transmembrane helix</keyword>
<dbReference type="OrthoDB" id="2004788at2"/>
<gene>
    <name evidence="2" type="ORF">ACRB68_30570</name>
</gene>
<dbReference type="EMBL" id="WEGH01000002">
    <property type="protein sequence ID" value="MQY04994.1"/>
    <property type="molecule type" value="Genomic_DNA"/>
</dbReference>
<keyword evidence="1" id="KW-0812">Transmembrane</keyword>
<sequence length="424" mass="47158">MEDFPDWLNPFYRSPLRELYWTVLGLLSVVLVFVLMGGLGIWWTGLLAIVNAGLFIATRLAFKRADKRLSLISLAKEEMVEFDQVLGGLDFDPQREGVAPDAVQDHREALQRRADAARLRHGSQALDATGDALAALRRLEMRLYGDSRIDRSDSWRARERERLARIDDPGPPLHVLNGAGNAVVPLPEGLPDHVLMTAGDHGAIRVELLRHRKGEAEETVFTGGRKVVGLWEVRHLRIEAEGAWAISLHDAGGVPRFTSQAEGEGDDVLFYRGPKGIAFIEAEPGFEVVGLARDLGWLEQIASSHHGCVALGGPALMSIQAKGKWRIVVTEAAEIRDFDTDIKGRGDEVVRYTGPDAMIDASWAGQWFELHRLDGEFHRESELIASVPRRRTSVRPQRGSVRLRHGALLQVLADHEEWTLAVSR</sequence>
<accession>A0A7K0BWC9</accession>
<dbReference type="Proteomes" id="UP000487268">
    <property type="component" value="Unassembled WGS sequence"/>
</dbReference>
<keyword evidence="1" id="KW-0472">Membrane</keyword>
<evidence type="ECO:0000313" key="2">
    <source>
        <dbReference type="EMBL" id="MQY04994.1"/>
    </source>
</evidence>
<evidence type="ECO:0000256" key="1">
    <source>
        <dbReference type="SAM" id="Phobius"/>
    </source>
</evidence>
<comment type="caution">
    <text evidence="2">The sequence shown here is derived from an EMBL/GenBank/DDBJ whole genome shotgun (WGS) entry which is preliminary data.</text>
</comment>
<proteinExistence type="predicted"/>
<name>A0A7K0BWC9_9ACTN</name>
<evidence type="ECO:0000313" key="3">
    <source>
        <dbReference type="Proteomes" id="UP000487268"/>
    </source>
</evidence>